<dbReference type="AlphaFoldDB" id="A0A0S3T157"/>
<reference evidence="1 2" key="1">
    <citation type="journal article" date="2015" name="Sci. Rep.">
        <title>The power of single molecule real-time sequencing technology in the de novo assembly of a eukaryotic genome.</title>
        <authorList>
            <person name="Sakai H."/>
            <person name="Naito K."/>
            <person name="Ogiso-Tanaka E."/>
            <person name="Takahashi Y."/>
            <person name="Iseki K."/>
            <person name="Muto C."/>
            <person name="Satou K."/>
            <person name="Teruya K."/>
            <person name="Shiroma A."/>
            <person name="Shimoji M."/>
            <person name="Hirano T."/>
            <person name="Itoh T."/>
            <person name="Kaga A."/>
            <person name="Tomooka N."/>
        </authorList>
    </citation>
    <scope>NUCLEOTIDE SEQUENCE [LARGE SCALE GENOMIC DNA]</scope>
    <source>
        <strain evidence="2">cv. Shumari</strain>
    </source>
</reference>
<protein>
    <submittedName>
        <fullName evidence="1">Uncharacterized protein</fullName>
    </submittedName>
</protein>
<dbReference type="Proteomes" id="UP000291084">
    <property type="component" value="Chromosome 9"/>
</dbReference>
<accession>A0A0S3T157</accession>
<organism evidence="1 2">
    <name type="scientific">Vigna angularis var. angularis</name>
    <dbReference type="NCBI Taxonomy" id="157739"/>
    <lineage>
        <taxon>Eukaryota</taxon>
        <taxon>Viridiplantae</taxon>
        <taxon>Streptophyta</taxon>
        <taxon>Embryophyta</taxon>
        <taxon>Tracheophyta</taxon>
        <taxon>Spermatophyta</taxon>
        <taxon>Magnoliopsida</taxon>
        <taxon>eudicotyledons</taxon>
        <taxon>Gunneridae</taxon>
        <taxon>Pentapetalae</taxon>
        <taxon>rosids</taxon>
        <taxon>fabids</taxon>
        <taxon>Fabales</taxon>
        <taxon>Fabaceae</taxon>
        <taxon>Papilionoideae</taxon>
        <taxon>50 kb inversion clade</taxon>
        <taxon>NPAAA clade</taxon>
        <taxon>indigoferoid/millettioid clade</taxon>
        <taxon>Phaseoleae</taxon>
        <taxon>Vigna</taxon>
    </lineage>
</organism>
<dbReference type="EMBL" id="AP015042">
    <property type="protein sequence ID" value="BAT98668.1"/>
    <property type="molecule type" value="Genomic_DNA"/>
</dbReference>
<name>A0A0S3T157_PHAAN</name>
<evidence type="ECO:0000313" key="2">
    <source>
        <dbReference type="Proteomes" id="UP000291084"/>
    </source>
</evidence>
<proteinExistence type="predicted"/>
<evidence type="ECO:0000313" key="1">
    <source>
        <dbReference type="EMBL" id="BAT98668.1"/>
    </source>
</evidence>
<gene>
    <name evidence="1" type="primary">Vigan.09G233900</name>
    <name evidence="1" type="ORF">VIGAN_09233900</name>
</gene>
<sequence>MVVAGKVSENLELREEDGGKVRAVLPAELRALEGQVGKGEGLCEGPVRDGWVQNLGKGLLLDGLFDLVGQAHGGPSRQ</sequence>
<keyword evidence="2" id="KW-1185">Reference proteome</keyword>